<keyword evidence="2" id="KW-1185">Reference proteome</keyword>
<name>A0ACB8RFD9_9AGAM</name>
<protein>
    <submittedName>
        <fullName evidence="1">DnaJ-domain-containing protein</fullName>
    </submittedName>
</protein>
<organism evidence="1 2">
    <name type="scientific">Auriscalpium vulgare</name>
    <dbReference type="NCBI Taxonomy" id="40419"/>
    <lineage>
        <taxon>Eukaryota</taxon>
        <taxon>Fungi</taxon>
        <taxon>Dikarya</taxon>
        <taxon>Basidiomycota</taxon>
        <taxon>Agaricomycotina</taxon>
        <taxon>Agaricomycetes</taxon>
        <taxon>Russulales</taxon>
        <taxon>Auriscalpiaceae</taxon>
        <taxon>Auriscalpium</taxon>
    </lineage>
</organism>
<gene>
    <name evidence="1" type="ORF">FA95DRAFT_1564443</name>
</gene>
<evidence type="ECO:0000313" key="1">
    <source>
        <dbReference type="EMBL" id="KAI0042346.1"/>
    </source>
</evidence>
<dbReference type="EMBL" id="MU276071">
    <property type="protein sequence ID" value="KAI0042346.1"/>
    <property type="molecule type" value="Genomic_DNA"/>
</dbReference>
<comment type="caution">
    <text evidence="1">The sequence shown here is derived from an EMBL/GenBank/DDBJ whole genome shotgun (WGS) entry which is preliminary data.</text>
</comment>
<evidence type="ECO:0000313" key="2">
    <source>
        <dbReference type="Proteomes" id="UP000814033"/>
    </source>
</evidence>
<dbReference type="Proteomes" id="UP000814033">
    <property type="component" value="Unassembled WGS sequence"/>
</dbReference>
<reference evidence="1" key="1">
    <citation type="submission" date="2021-02" db="EMBL/GenBank/DDBJ databases">
        <authorList>
            <consortium name="DOE Joint Genome Institute"/>
            <person name="Ahrendt S."/>
            <person name="Looney B.P."/>
            <person name="Miyauchi S."/>
            <person name="Morin E."/>
            <person name="Drula E."/>
            <person name="Courty P.E."/>
            <person name="Chicoki N."/>
            <person name="Fauchery L."/>
            <person name="Kohler A."/>
            <person name="Kuo A."/>
            <person name="Labutti K."/>
            <person name="Pangilinan J."/>
            <person name="Lipzen A."/>
            <person name="Riley R."/>
            <person name="Andreopoulos W."/>
            <person name="He G."/>
            <person name="Johnson J."/>
            <person name="Barry K.W."/>
            <person name="Grigoriev I.V."/>
            <person name="Nagy L."/>
            <person name="Hibbett D."/>
            <person name="Henrissat B."/>
            <person name="Matheny P.B."/>
            <person name="Labbe J."/>
            <person name="Martin F."/>
        </authorList>
    </citation>
    <scope>NUCLEOTIDE SEQUENCE</scope>
    <source>
        <strain evidence="1">FP105234-sp</strain>
    </source>
</reference>
<reference evidence="1" key="2">
    <citation type="journal article" date="2022" name="New Phytol.">
        <title>Evolutionary transition to the ectomycorrhizal habit in the genomes of a hyperdiverse lineage of mushroom-forming fungi.</title>
        <authorList>
            <person name="Looney B."/>
            <person name="Miyauchi S."/>
            <person name="Morin E."/>
            <person name="Drula E."/>
            <person name="Courty P.E."/>
            <person name="Kohler A."/>
            <person name="Kuo A."/>
            <person name="LaButti K."/>
            <person name="Pangilinan J."/>
            <person name="Lipzen A."/>
            <person name="Riley R."/>
            <person name="Andreopoulos W."/>
            <person name="He G."/>
            <person name="Johnson J."/>
            <person name="Nolan M."/>
            <person name="Tritt A."/>
            <person name="Barry K.W."/>
            <person name="Grigoriev I.V."/>
            <person name="Nagy L.G."/>
            <person name="Hibbett D."/>
            <person name="Henrissat B."/>
            <person name="Matheny P.B."/>
            <person name="Labbe J."/>
            <person name="Martin F.M."/>
        </authorList>
    </citation>
    <scope>NUCLEOTIDE SEQUENCE</scope>
    <source>
        <strain evidence="1">FP105234-sp</strain>
    </source>
</reference>
<accession>A0ACB8RFD9</accession>
<sequence>MSIPENGSIISAADAPVREKDFLYTVLNLPSTASDHEIRERYRSLSVLFHPDKQHDDRTKGTASKRFLEIQKAYEVLSDPFARTVYDIYGYDGLNLKWPPELRSKSSSELKEVLGAARNDQRRQELEDTIRPKGRVVMGLDASALFDADYRKPGETWAQSLPARLQDVGLTGFSVRHSIQKEVNAKTKLILSNTITQGSPAGLRRAGGHGGIIGTVRHQYSPRLNFAFAASLLGARSLTIKSTYMDPANTVAVQTTLLPSFRAIPPPCTLSYSRRLFRDSLTHGLISLHTGTQPYLSISIMSPTPFTTAPDPSDGMPDNERSRSSLGSSSGFGAGVIHSTYGATLSGVASSLRAEWGVVLSELTAQVSVGIQLGWNGLAGVLSGTWGDEQGGVTTLISLNAAGVELRVELLYLGQQFIVPVTLADEYDASLALFTAALPSTAFVLAYHFILKPRRRRERIAFIRDARKALQQERTEIRREVEETVALLKETARKHTLAEKAKEGLVISEATYGPTDPDPEARDLIIDVTIPMQALVHKSQLYISGHRPKSGLQGFYDPAPTLAKSLRIRYLFNGCEHYAEVPDCRPVVLPLEDHRVGTVG</sequence>
<proteinExistence type="predicted"/>